<comment type="subcellular location">
    <subcellularLocation>
        <location evidence="1">Cell membrane</location>
        <topology evidence="1">Multi-pass membrane protein</topology>
    </subcellularLocation>
</comment>
<feature type="transmembrane region" description="Helical" evidence="7">
    <location>
        <begin position="306"/>
        <end position="325"/>
    </location>
</feature>
<feature type="transmembrane region" description="Helical" evidence="7">
    <location>
        <begin position="29"/>
        <end position="48"/>
    </location>
</feature>
<feature type="transmembrane region" description="Helical" evidence="7">
    <location>
        <begin position="120"/>
        <end position="144"/>
    </location>
</feature>
<keyword evidence="10" id="KW-1185">Reference proteome</keyword>
<keyword evidence="5 7" id="KW-1133">Transmembrane helix</keyword>
<dbReference type="Proteomes" id="UP001500804">
    <property type="component" value="Unassembled WGS sequence"/>
</dbReference>
<keyword evidence="3" id="KW-1003">Cell membrane</keyword>
<evidence type="ECO:0000256" key="3">
    <source>
        <dbReference type="ARBA" id="ARBA00022475"/>
    </source>
</evidence>
<evidence type="ECO:0000313" key="10">
    <source>
        <dbReference type="Proteomes" id="UP001500804"/>
    </source>
</evidence>
<feature type="transmembrane region" description="Helical" evidence="7">
    <location>
        <begin position="54"/>
        <end position="78"/>
    </location>
</feature>
<dbReference type="PANTHER" id="PTHR43045:SF1">
    <property type="entry name" value="SHIKIMATE TRANSPORTER"/>
    <property type="match status" value="1"/>
</dbReference>
<feature type="transmembrane region" description="Helical" evidence="7">
    <location>
        <begin position="401"/>
        <end position="418"/>
    </location>
</feature>
<dbReference type="CDD" id="cd17369">
    <property type="entry name" value="MFS_ShiA_like"/>
    <property type="match status" value="1"/>
</dbReference>
<dbReference type="PROSITE" id="PS50850">
    <property type="entry name" value="MFS"/>
    <property type="match status" value="1"/>
</dbReference>
<gene>
    <name evidence="9" type="ORF">GCM10023320_52810</name>
</gene>
<evidence type="ECO:0000259" key="8">
    <source>
        <dbReference type="PROSITE" id="PS50850"/>
    </source>
</evidence>
<dbReference type="InterPro" id="IPR005829">
    <property type="entry name" value="Sugar_transporter_CS"/>
</dbReference>
<evidence type="ECO:0000256" key="6">
    <source>
        <dbReference type="ARBA" id="ARBA00023136"/>
    </source>
</evidence>
<accession>A0ABP9NPV3</accession>
<keyword evidence="4 7" id="KW-0812">Transmembrane</keyword>
<dbReference type="PROSITE" id="PS00217">
    <property type="entry name" value="SUGAR_TRANSPORT_2"/>
    <property type="match status" value="1"/>
</dbReference>
<sequence>MTSTSTSTQPRTPIRRAVLASLVGNALEWYDFFLYGTAAALVFNHLFFPTVDPLAGTIAAFGTYALGFAARPIGGLIFGHFGDRIGRRAMLVATLTLMGAATFLIGLLPTYEQIGVAAPALLTVLRVVQGIAVGGEWGGGVLLISENADPRRRGMLSALSQTGVGVGFVLSALVFAVMAAVTTDEQFLAWGWRVPFLVGVLLMAAGLVIRMKVLETAAFSETRERHRVPALEALRRHPRAVLVSFGARIAENGGSYIFLTFVLAYASKIGIAGEVALTAVVLGMAVEALAMPAWGALSDRIGRRPVYTFGAVAMALWAWPFFLLLDTRETPLVLLAVVVANAVCHGAMIGTQPAFFSELFGSGVRYSGVALGHEMASVLAGGLSPLIATALLAWAGGWMPVAVYLAVMGAITVVAVLASRETVARDLTAIGAR</sequence>
<dbReference type="SUPFAM" id="SSF103473">
    <property type="entry name" value="MFS general substrate transporter"/>
    <property type="match status" value="1"/>
</dbReference>
<proteinExistence type="predicted"/>
<dbReference type="PANTHER" id="PTHR43045">
    <property type="entry name" value="SHIKIMATE TRANSPORTER"/>
    <property type="match status" value="1"/>
</dbReference>
<feature type="transmembrane region" description="Helical" evidence="7">
    <location>
        <begin position="156"/>
        <end position="181"/>
    </location>
</feature>
<protein>
    <submittedName>
        <fullName evidence="9">MFS transporter</fullName>
    </submittedName>
</protein>
<dbReference type="InterPro" id="IPR011701">
    <property type="entry name" value="MFS"/>
</dbReference>
<evidence type="ECO:0000256" key="4">
    <source>
        <dbReference type="ARBA" id="ARBA00022692"/>
    </source>
</evidence>
<dbReference type="Pfam" id="PF07690">
    <property type="entry name" value="MFS_1"/>
    <property type="match status" value="1"/>
</dbReference>
<feature type="transmembrane region" description="Helical" evidence="7">
    <location>
        <begin position="331"/>
        <end position="355"/>
    </location>
</feature>
<dbReference type="RefSeq" id="WP_345608119.1">
    <property type="nucleotide sequence ID" value="NZ_BAABJO010000022.1"/>
</dbReference>
<comment type="caution">
    <text evidence="9">The sequence shown here is derived from an EMBL/GenBank/DDBJ whole genome shotgun (WGS) entry which is preliminary data.</text>
</comment>
<dbReference type="Gene3D" id="1.20.1250.20">
    <property type="entry name" value="MFS general substrate transporter like domains"/>
    <property type="match status" value="2"/>
</dbReference>
<reference evidence="10" key="1">
    <citation type="journal article" date="2019" name="Int. J. Syst. Evol. Microbiol.">
        <title>The Global Catalogue of Microorganisms (GCM) 10K type strain sequencing project: providing services to taxonomists for standard genome sequencing and annotation.</title>
        <authorList>
            <consortium name="The Broad Institute Genomics Platform"/>
            <consortium name="The Broad Institute Genome Sequencing Center for Infectious Disease"/>
            <person name="Wu L."/>
            <person name="Ma J."/>
        </authorList>
    </citation>
    <scope>NUCLEOTIDE SEQUENCE [LARGE SCALE GENOMIC DNA]</scope>
    <source>
        <strain evidence="10">JCM 18302</strain>
    </source>
</reference>
<evidence type="ECO:0000256" key="2">
    <source>
        <dbReference type="ARBA" id="ARBA00022448"/>
    </source>
</evidence>
<keyword evidence="6 7" id="KW-0472">Membrane</keyword>
<name>A0ABP9NPV3_9PSEU</name>
<keyword evidence="2" id="KW-0813">Transport</keyword>
<dbReference type="EMBL" id="BAABJO010000022">
    <property type="protein sequence ID" value="GAA5130649.1"/>
    <property type="molecule type" value="Genomic_DNA"/>
</dbReference>
<feature type="transmembrane region" description="Helical" evidence="7">
    <location>
        <begin position="90"/>
        <end position="108"/>
    </location>
</feature>
<evidence type="ECO:0000256" key="5">
    <source>
        <dbReference type="ARBA" id="ARBA00022989"/>
    </source>
</evidence>
<evidence type="ECO:0000256" key="7">
    <source>
        <dbReference type="SAM" id="Phobius"/>
    </source>
</evidence>
<feature type="transmembrane region" description="Helical" evidence="7">
    <location>
        <begin position="271"/>
        <end position="294"/>
    </location>
</feature>
<feature type="transmembrane region" description="Helical" evidence="7">
    <location>
        <begin position="187"/>
        <end position="209"/>
    </location>
</feature>
<dbReference type="InterPro" id="IPR020846">
    <property type="entry name" value="MFS_dom"/>
</dbReference>
<feature type="domain" description="Major facilitator superfamily (MFS) profile" evidence="8">
    <location>
        <begin position="17"/>
        <end position="427"/>
    </location>
</feature>
<evidence type="ECO:0000256" key="1">
    <source>
        <dbReference type="ARBA" id="ARBA00004651"/>
    </source>
</evidence>
<dbReference type="InterPro" id="IPR036259">
    <property type="entry name" value="MFS_trans_sf"/>
</dbReference>
<organism evidence="9 10">
    <name type="scientific">Pseudonocardia adelaidensis</name>
    <dbReference type="NCBI Taxonomy" id="648754"/>
    <lineage>
        <taxon>Bacteria</taxon>
        <taxon>Bacillati</taxon>
        <taxon>Actinomycetota</taxon>
        <taxon>Actinomycetes</taxon>
        <taxon>Pseudonocardiales</taxon>
        <taxon>Pseudonocardiaceae</taxon>
        <taxon>Pseudonocardia</taxon>
    </lineage>
</organism>
<evidence type="ECO:0000313" key="9">
    <source>
        <dbReference type="EMBL" id="GAA5130649.1"/>
    </source>
</evidence>